<dbReference type="GO" id="GO:0005524">
    <property type="term" value="F:ATP binding"/>
    <property type="evidence" value="ECO:0007669"/>
    <property type="project" value="UniProtKB-KW"/>
</dbReference>
<feature type="domain" description="Disease resistance R13L4/SHOC-2-like LRR" evidence="8">
    <location>
        <begin position="655"/>
        <end position="734"/>
    </location>
</feature>
<evidence type="ECO:0000256" key="3">
    <source>
        <dbReference type="ARBA" id="ARBA00022821"/>
    </source>
</evidence>
<comment type="similarity">
    <text evidence="1">Belongs to the disease resistance NB-LRR family.</text>
</comment>
<evidence type="ECO:0000256" key="1">
    <source>
        <dbReference type="ARBA" id="ARBA00008894"/>
    </source>
</evidence>
<dbReference type="GO" id="GO:0009626">
    <property type="term" value="P:plant-type hypersensitive response"/>
    <property type="evidence" value="ECO:0007669"/>
    <property type="project" value="UniProtKB-ARBA"/>
</dbReference>
<dbReference type="FunFam" id="1.10.10.10:FF:000322">
    <property type="entry name" value="Probable disease resistance protein At1g63360"/>
    <property type="match status" value="1"/>
</dbReference>
<dbReference type="Gene3D" id="1.10.10.10">
    <property type="entry name" value="Winged helix-like DNA-binding domain superfamily/Winged helix DNA-binding domain"/>
    <property type="match status" value="1"/>
</dbReference>
<dbReference type="AlphaFoldDB" id="A0A1D1YB80"/>
<evidence type="ECO:0000256" key="5">
    <source>
        <dbReference type="SAM" id="MobiDB-lite"/>
    </source>
</evidence>
<dbReference type="Pfam" id="PF00931">
    <property type="entry name" value="NB-ARC"/>
    <property type="match status" value="1"/>
</dbReference>
<keyword evidence="4" id="KW-0067">ATP-binding</keyword>
<keyword evidence="3" id="KW-0611">Plant defense</keyword>
<keyword evidence="2" id="KW-0677">Repeat</keyword>
<evidence type="ECO:0000259" key="7">
    <source>
        <dbReference type="Pfam" id="PF23559"/>
    </source>
</evidence>
<reference evidence="9" key="1">
    <citation type="submission" date="2015-07" db="EMBL/GenBank/DDBJ databases">
        <title>Transcriptome Assembly of Anthurium amnicola.</title>
        <authorList>
            <person name="Suzuki J."/>
        </authorList>
    </citation>
    <scope>NUCLEOTIDE SEQUENCE</scope>
</reference>
<sequence>FFFFSWHKHREINVCTLPVRPPSPLPLSAQHCRLPDFPSLLISLLCVSVRNGSPSGALYQLPIMGDVTCMCILSAILQCLRPTAEGAVTRAGEAGFSFLESWLVNLLCFRRNMAVLDTGVRELALLNSGLVDTLGQQEVPGEIERTPRVAEWLGGVVALGSDVTQFRSTTSTHGCSTSRCCYCGCLCSSCELDELLRRVRDLKAQRETLGDVLVCRVPVVEIQGADPSTFTSQVEEILLHLANPEVTTVGIYGICGVGKTELLKAVNNHLFQKSREAEPHLPFDVDVVIHVDLKQEGRNQRDTIQTGIRRRLGPPSAAASSEDTLSRDISHKRCLLLLDHVWDALDWNWIGIPHPSSRLKVVFATLSKSVCDDAMKAQRSVRVDYLSDEASWRLFCRKMEEADWETWGRCGPYVQGLAKKVVVSMCGGLPGAIIAMARGLMNFTTAEAWEDIEKQLKHSPHQVGGMMDLFSTLKRSYDGLERGPLKMADCLLYCSLFPESRSISKEQLIDYWIGEGFLEEDDLAKRICIVRDIGNRVIDRLQKACLLERGNWDQREVKLHSVVRRMALWLTHGDTNKFLTSARLELSDVSRAENWKRAMRISLMDCHDKEVPEEDLSQGCPELRTLLLNNHDAADSYNGSSRCTVYGVSDDLFNFFPALRVLDLSGTNMTSLPDSISSLVELRYLNLSHTDITSLPIELKELVKLRLLNLRNTTRLSMIPAEAISSFSNLQTLDLYCSSYVWSREERYHQVSDGDRSYQVRQAGLGDLMHVKNSLQELGINVKALPDLEGLVAGTVSTRFSKFASSNMFLKSTTFLSLDGVPGLTEKDIKLVFISMHMLLELSISGCPDLLMMRFRLGELEKLKVLNLRALPALSNIEAEPKHGNEYSLPHLHNLQIRECNMLEDLTCVKEFPYLQEILLTSCDRIQELVATPSEGVVTSLSELRKITLVELNLFSRFSGQTLHLPKIEQIMVSRSSNLRRLPLESSNLETMKEITGEQAWWDELEWYYEGGRDQFCRRFTALNNRMRAQHLEGESGNR</sequence>
<dbReference type="GO" id="GO:0043531">
    <property type="term" value="F:ADP binding"/>
    <property type="evidence" value="ECO:0007669"/>
    <property type="project" value="InterPro"/>
</dbReference>
<evidence type="ECO:0000313" key="9">
    <source>
        <dbReference type="EMBL" id="JAT51898.1"/>
    </source>
</evidence>
<gene>
    <name evidence="9" type="primary">RPS2_6</name>
    <name evidence="9" type="ORF">g.80640</name>
</gene>
<dbReference type="InterPro" id="IPR002182">
    <property type="entry name" value="NB-ARC"/>
</dbReference>
<dbReference type="InterPro" id="IPR042197">
    <property type="entry name" value="Apaf_helical"/>
</dbReference>
<dbReference type="InterPro" id="IPR036388">
    <property type="entry name" value="WH-like_DNA-bd_sf"/>
</dbReference>
<dbReference type="InterPro" id="IPR050905">
    <property type="entry name" value="Plant_NBS-LRR"/>
</dbReference>
<dbReference type="InterPro" id="IPR058922">
    <property type="entry name" value="WHD_DRP"/>
</dbReference>
<evidence type="ECO:0000256" key="2">
    <source>
        <dbReference type="ARBA" id="ARBA00022737"/>
    </source>
</evidence>
<dbReference type="Pfam" id="PF23598">
    <property type="entry name" value="LRR_14"/>
    <property type="match status" value="1"/>
</dbReference>
<dbReference type="SUPFAM" id="SSF52058">
    <property type="entry name" value="L domain-like"/>
    <property type="match status" value="1"/>
</dbReference>
<dbReference type="SUPFAM" id="SSF52540">
    <property type="entry name" value="P-loop containing nucleoside triphosphate hydrolases"/>
    <property type="match status" value="1"/>
</dbReference>
<dbReference type="EMBL" id="GDJX01016038">
    <property type="protein sequence ID" value="JAT51898.1"/>
    <property type="molecule type" value="Transcribed_RNA"/>
</dbReference>
<dbReference type="Gene3D" id="3.80.10.10">
    <property type="entry name" value="Ribonuclease Inhibitor"/>
    <property type="match status" value="2"/>
</dbReference>
<dbReference type="GO" id="GO:0002758">
    <property type="term" value="P:innate immune response-activating signaling pathway"/>
    <property type="evidence" value="ECO:0007669"/>
    <property type="project" value="UniProtKB-ARBA"/>
</dbReference>
<dbReference type="InterPro" id="IPR032675">
    <property type="entry name" value="LRR_dom_sf"/>
</dbReference>
<feature type="non-terminal residue" evidence="9">
    <location>
        <position position="1"/>
    </location>
</feature>
<evidence type="ECO:0000259" key="6">
    <source>
        <dbReference type="Pfam" id="PF00931"/>
    </source>
</evidence>
<name>A0A1D1YB80_9ARAE</name>
<feature type="domain" description="Disease resistance protein winged helix" evidence="7">
    <location>
        <begin position="496"/>
        <end position="566"/>
    </location>
</feature>
<dbReference type="InterPro" id="IPR027417">
    <property type="entry name" value="P-loop_NTPase"/>
</dbReference>
<dbReference type="Gene3D" id="1.10.8.430">
    <property type="entry name" value="Helical domain of apoptotic protease-activating factors"/>
    <property type="match status" value="1"/>
</dbReference>
<dbReference type="PRINTS" id="PR00364">
    <property type="entry name" value="DISEASERSIST"/>
</dbReference>
<dbReference type="Gene3D" id="3.40.50.300">
    <property type="entry name" value="P-loop containing nucleotide triphosphate hydrolases"/>
    <property type="match status" value="1"/>
</dbReference>
<dbReference type="PROSITE" id="PS51450">
    <property type="entry name" value="LRR"/>
    <property type="match status" value="1"/>
</dbReference>
<dbReference type="PANTHER" id="PTHR33463:SF209">
    <property type="entry name" value="DISEASE RESISTANCE PROTEIN RPS2-LIKE"/>
    <property type="match status" value="1"/>
</dbReference>
<dbReference type="PANTHER" id="PTHR33463">
    <property type="entry name" value="NB-ARC DOMAIN-CONTAINING PROTEIN-RELATED"/>
    <property type="match status" value="1"/>
</dbReference>
<protein>
    <submittedName>
        <fullName evidence="9">Disease resistance protein RPS2</fullName>
    </submittedName>
</protein>
<feature type="region of interest" description="Disordered" evidence="5">
    <location>
        <begin position="303"/>
        <end position="324"/>
    </location>
</feature>
<dbReference type="InterPro" id="IPR055414">
    <property type="entry name" value="LRR_R13L4/SHOC2-like"/>
</dbReference>
<keyword evidence="4" id="KW-0547">Nucleotide-binding</keyword>
<dbReference type="GO" id="GO:0042742">
    <property type="term" value="P:defense response to bacterium"/>
    <property type="evidence" value="ECO:0007669"/>
    <property type="project" value="UniProtKB-ARBA"/>
</dbReference>
<feature type="domain" description="NB-ARC" evidence="6">
    <location>
        <begin position="232"/>
        <end position="401"/>
    </location>
</feature>
<organism evidence="9">
    <name type="scientific">Anthurium amnicola</name>
    <dbReference type="NCBI Taxonomy" id="1678845"/>
    <lineage>
        <taxon>Eukaryota</taxon>
        <taxon>Viridiplantae</taxon>
        <taxon>Streptophyta</taxon>
        <taxon>Embryophyta</taxon>
        <taxon>Tracheophyta</taxon>
        <taxon>Spermatophyta</taxon>
        <taxon>Magnoliopsida</taxon>
        <taxon>Liliopsida</taxon>
        <taxon>Araceae</taxon>
        <taxon>Pothoideae</taxon>
        <taxon>Potheae</taxon>
        <taxon>Anthurium</taxon>
    </lineage>
</organism>
<proteinExistence type="inferred from homology"/>
<evidence type="ECO:0000259" key="8">
    <source>
        <dbReference type="Pfam" id="PF23598"/>
    </source>
</evidence>
<dbReference type="InterPro" id="IPR001611">
    <property type="entry name" value="Leu-rich_rpt"/>
</dbReference>
<evidence type="ECO:0000256" key="4">
    <source>
        <dbReference type="ARBA" id="ARBA00022840"/>
    </source>
</evidence>
<accession>A0A1D1YB80</accession>
<dbReference type="Pfam" id="PF23559">
    <property type="entry name" value="WHD_DRP"/>
    <property type="match status" value="1"/>
</dbReference>